<keyword evidence="5" id="KW-0694">RNA-binding</keyword>
<dbReference type="Gene3D" id="2.30.30.30">
    <property type="match status" value="1"/>
</dbReference>
<dbReference type="Pfam" id="PF00467">
    <property type="entry name" value="KOW"/>
    <property type="match status" value="1"/>
</dbReference>
<dbReference type="PROSITE" id="PS01108">
    <property type="entry name" value="RIBOSOMAL_L24"/>
    <property type="match status" value="1"/>
</dbReference>
<dbReference type="HAMAP" id="MF_01326_B">
    <property type="entry name" value="Ribosomal_uL24_B"/>
    <property type="match status" value="1"/>
</dbReference>
<evidence type="ECO:0000256" key="1">
    <source>
        <dbReference type="ARBA" id="ARBA00010618"/>
    </source>
</evidence>
<reference evidence="9 10" key="1">
    <citation type="submission" date="2016-10" db="EMBL/GenBank/DDBJ databases">
        <authorList>
            <person name="de Groot N.N."/>
        </authorList>
    </citation>
    <scope>NUCLEOTIDE SEQUENCE [LARGE SCALE GENOMIC DNA]</scope>
    <source>
        <strain evidence="9 10">DSM 19938</strain>
    </source>
</reference>
<name>A0A1H7AGW1_9BACT</name>
<dbReference type="InterPro" id="IPR014722">
    <property type="entry name" value="Rib_uL2_dom2"/>
</dbReference>
<organism evidence="9 10">
    <name type="scientific">Dyadobacter koreensis</name>
    <dbReference type="NCBI Taxonomy" id="408657"/>
    <lineage>
        <taxon>Bacteria</taxon>
        <taxon>Pseudomonadati</taxon>
        <taxon>Bacteroidota</taxon>
        <taxon>Cytophagia</taxon>
        <taxon>Cytophagales</taxon>
        <taxon>Spirosomataceae</taxon>
        <taxon>Dyadobacter</taxon>
    </lineage>
</organism>
<dbReference type="InterPro" id="IPR057264">
    <property type="entry name" value="Ribosomal_uL24_C"/>
</dbReference>
<dbReference type="GO" id="GO:0019843">
    <property type="term" value="F:rRNA binding"/>
    <property type="evidence" value="ECO:0007669"/>
    <property type="project" value="UniProtKB-UniRule"/>
</dbReference>
<evidence type="ECO:0000256" key="6">
    <source>
        <dbReference type="RuleBase" id="RU003477"/>
    </source>
</evidence>
<evidence type="ECO:0000256" key="4">
    <source>
        <dbReference type="ARBA" id="ARBA00035206"/>
    </source>
</evidence>
<dbReference type="Proteomes" id="UP000199532">
    <property type="component" value="Unassembled WGS sequence"/>
</dbReference>
<dbReference type="GO" id="GO:0003735">
    <property type="term" value="F:structural constituent of ribosome"/>
    <property type="evidence" value="ECO:0007669"/>
    <property type="project" value="InterPro"/>
</dbReference>
<dbReference type="RefSeq" id="WP_090341177.1">
    <property type="nucleotide sequence ID" value="NZ_FNXY01000010.1"/>
</dbReference>
<comment type="subunit">
    <text evidence="5">Part of the 50S ribosomal subunit.</text>
</comment>
<evidence type="ECO:0000313" key="9">
    <source>
        <dbReference type="EMBL" id="SEJ63137.1"/>
    </source>
</evidence>
<dbReference type="GO" id="GO:0005840">
    <property type="term" value="C:ribosome"/>
    <property type="evidence" value="ECO:0007669"/>
    <property type="project" value="UniProtKB-KW"/>
</dbReference>
<sequence length="113" mass="12285">MESKNKNVPAKLHIRKGDTVKVISGNAKGETGVIKTVLIEKSRATVEGVNLITKHVKPNAQNPQGSIEKREGAIHISNLMVIDPKTGEATRTGRKANDKGKLQRFSKKSGDFL</sequence>
<evidence type="ECO:0000256" key="7">
    <source>
        <dbReference type="SAM" id="MobiDB-lite"/>
    </source>
</evidence>
<dbReference type="CDD" id="cd06089">
    <property type="entry name" value="KOW_RPL26"/>
    <property type="match status" value="1"/>
</dbReference>
<dbReference type="InterPro" id="IPR003256">
    <property type="entry name" value="Ribosomal_uL24"/>
</dbReference>
<dbReference type="PANTHER" id="PTHR12903">
    <property type="entry name" value="MITOCHONDRIAL RIBOSOMAL PROTEIN L24"/>
    <property type="match status" value="1"/>
</dbReference>
<dbReference type="InterPro" id="IPR005825">
    <property type="entry name" value="Ribosomal_uL24_CS"/>
</dbReference>
<keyword evidence="10" id="KW-1185">Reference proteome</keyword>
<dbReference type="SMART" id="SM00739">
    <property type="entry name" value="KOW"/>
    <property type="match status" value="1"/>
</dbReference>
<evidence type="ECO:0000256" key="2">
    <source>
        <dbReference type="ARBA" id="ARBA00022980"/>
    </source>
</evidence>
<dbReference type="InterPro" id="IPR008991">
    <property type="entry name" value="Translation_prot_SH3-like_sf"/>
</dbReference>
<dbReference type="GO" id="GO:0006412">
    <property type="term" value="P:translation"/>
    <property type="evidence" value="ECO:0007669"/>
    <property type="project" value="UniProtKB-UniRule"/>
</dbReference>
<proteinExistence type="inferred from homology"/>
<gene>
    <name evidence="5" type="primary">rplX</name>
    <name evidence="9" type="ORF">SAMN04487995_5603</name>
</gene>
<dbReference type="OrthoDB" id="9807419at2"/>
<keyword evidence="2 5" id="KW-0689">Ribosomal protein</keyword>
<comment type="similarity">
    <text evidence="1 5 6">Belongs to the universal ribosomal protein uL24 family.</text>
</comment>
<keyword evidence="5" id="KW-0699">rRNA-binding</keyword>
<evidence type="ECO:0000256" key="5">
    <source>
        <dbReference type="HAMAP-Rule" id="MF_01326"/>
    </source>
</evidence>
<feature type="domain" description="KOW" evidence="8">
    <location>
        <begin position="13"/>
        <end position="40"/>
    </location>
</feature>
<comment type="function">
    <text evidence="5">One of two assembly initiator proteins, it binds directly to the 5'-end of the 23S rRNA, where it nucleates assembly of the 50S subunit.</text>
</comment>
<dbReference type="InterPro" id="IPR041988">
    <property type="entry name" value="Ribosomal_uL24_KOW"/>
</dbReference>
<comment type="function">
    <text evidence="5">One of the proteins that surrounds the polypeptide exit tunnel on the outside of the subunit.</text>
</comment>
<dbReference type="NCBIfam" id="TIGR01079">
    <property type="entry name" value="rplX_bact"/>
    <property type="match status" value="1"/>
</dbReference>
<dbReference type="STRING" id="408657.SAMN04487995_5603"/>
<dbReference type="GO" id="GO:1990904">
    <property type="term" value="C:ribonucleoprotein complex"/>
    <property type="evidence" value="ECO:0007669"/>
    <property type="project" value="UniProtKB-KW"/>
</dbReference>
<dbReference type="EMBL" id="FNXY01000010">
    <property type="protein sequence ID" value="SEJ63137.1"/>
    <property type="molecule type" value="Genomic_DNA"/>
</dbReference>
<evidence type="ECO:0000313" key="10">
    <source>
        <dbReference type="Proteomes" id="UP000199532"/>
    </source>
</evidence>
<dbReference type="Pfam" id="PF17136">
    <property type="entry name" value="ribosomal_L24"/>
    <property type="match status" value="1"/>
</dbReference>
<evidence type="ECO:0000256" key="3">
    <source>
        <dbReference type="ARBA" id="ARBA00023274"/>
    </source>
</evidence>
<keyword evidence="3 5" id="KW-0687">Ribonucleoprotein</keyword>
<dbReference type="AlphaFoldDB" id="A0A1H7AGW1"/>
<dbReference type="InterPro" id="IPR005824">
    <property type="entry name" value="KOW"/>
</dbReference>
<evidence type="ECO:0000259" key="8">
    <source>
        <dbReference type="SMART" id="SM00739"/>
    </source>
</evidence>
<protein>
    <recommendedName>
        <fullName evidence="4 5">Large ribosomal subunit protein uL24</fullName>
    </recommendedName>
</protein>
<dbReference type="SUPFAM" id="SSF50104">
    <property type="entry name" value="Translation proteins SH3-like domain"/>
    <property type="match status" value="1"/>
</dbReference>
<accession>A0A1H7AGW1</accession>
<feature type="region of interest" description="Disordered" evidence="7">
    <location>
        <begin position="85"/>
        <end position="113"/>
    </location>
</feature>